<dbReference type="GO" id="GO:0008234">
    <property type="term" value="F:cysteine-type peptidase activity"/>
    <property type="evidence" value="ECO:0007669"/>
    <property type="project" value="UniProtKB-KW"/>
</dbReference>
<dbReference type="InterPro" id="IPR044613">
    <property type="entry name" value="Nep1/2-like"/>
</dbReference>
<keyword evidence="1" id="KW-0378">Hydrolase</keyword>
<dbReference type="GO" id="GO:0019784">
    <property type="term" value="F:deNEDDylase activity"/>
    <property type="evidence" value="ECO:0000318"/>
    <property type="project" value="GO_Central"/>
</dbReference>
<keyword evidence="3" id="KW-1185">Reference proteome</keyword>
<dbReference type="STRING" id="29655.A0A0K9NQE0"/>
<dbReference type="AlphaFoldDB" id="A0A0K9NQE0"/>
<evidence type="ECO:0000313" key="2">
    <source>
        <dbReference type="EMBL" id="KMZ59004.1"/>
    </source>
</evidence>
<dbReference type="PANTHER" id="PTHR46468">
    <property type="entry name" value="SENTRIN-SPECIFIC PROTEASE 8"/>
    <property type="match status" value="1"/>
</dbReference>
<gene>
    <name evidence="2" type="ORF">ZOSMA_70G00180</name>
</gene>
<dbReference type="Proteomes" id="UP000036987">
    <property type="component" value="Unassembled WGS sequence"/>
</dbReference>
<dbReference type="PANTHER" id="PTHR46468:SF1">
    <property type="entry name" value="SENTRIN-SPECIFIC PROTEASE 8"/>
    <property type="match status" value="1"/>
</dbReference>
<dbReference type="InterPro" id="IPR038765">
    <property type="entry name" value="Papain-like_cys_pep_sf"/>
</dbReference>
<reference evidence="3" key="1">
    <citation type="journal article" date="2016" name="Nature">
        <title>The genome of the seagrass Zostera marina reveals angiosperm adaptation to the sea.</title>
        <authorList>
            <person name="Olsen J.L."/>
            <person name="Rouze P."/>
            <person name="Verhelst B."/>
            <person name="Lin Y.-C."/>
            <person name="Bayer T."/>
            <person name="Collen J."/>
            <person name="Dattolo E."/>
            <person name="De Paoli E."/>
            <person name="Dittami S."/>
            <person name="Maumus F."/>
            <person name="Michel G."/>
            <person name="Kersting A."/>
            <person name="Lauritano C."/>
            <person name="Lohaus R."/>
            <person name="Toepel M."/>
            <person name="Tonon T."/>
            <person name="Vanneste K."/>
            <person name="Amirebrahimi M."/>
            <person name="Brakel J."/>
            <person name="Bostroem C."/>
            <person name="Chovatia M."/>
            <person name="Grimwood J."/>
            <person name="Jenkins J.W."/>
            <person name="Jueterbock A."/>
            <person name="Mraz A."/>
            <person name="Stam W.T."/>
            <person name="Tice H."/>
            <person name="Bornberg-Bauer E."/>
            <person name="Green P.J."/>
            <person name="Pearson G.A."/>
            <person name="Procaccini G."/>
            <person name="Duarte C.M."/>
            <person name="Schmutz J."/>
            <person name="Reusch T.B.H."/>
            <person name="Van de Peer Y."/>
        </authorList>
    </citation>
    <scope>NUCLEOTIDE SEQUENCE [LARGE SCALE GENOMIC DNA]</scope>
    <source>
        <strain evidence="3">cv. Finnish</strain>
    </source>
</reference>
<organism evidence="2 3">
    <name type="scientific">Zostera marina</name>
    <name type="common">Eelgrass</name>
    <dbReference type="NCBI Taxonomy" id="29655"/>
    <lineage>
        <taxon>Eukaryota</taxon>
        <taxon>Viridiplantae</taxon>
        <taxon>Streptophyta</taxon>
        <taxon>Embryophyta</taxon>
        <taxon>Tracheophyta</taxon>
        <taxon>Spermatophyta</taxon>
        <taxon>Magnoliopsida</taxon>
        <taxon>Liliopsida</taxon>
        <taxon>Zosteraceae</taxon>
        <taxon>Zostera</taxon>
    </lineage>
</organism>
<proteinExistence type="predicted"/>
<sequence>MEFIHSTRIRRQQSILRKCSKAEAVRNSTPPGQPGCSATKLLKKTEGRKYDLELDVSTNVDLSTPSTTSSFDLDSENPMNELFHCIEMRETLAAKDNISGNLQEPTNCSPAIVQGSEYMLVEDEIPSPDSITDYPPPERMVDSSNIIISSSIDAHEEVANKAISNGVSSTHSKIINEQSVFLNGPVNQTVCRPSFDILHQFGIDVAEDKQCSGFPNSPVHVVRESVEKVATPYVYSKSNLILVVEEGQSMYNQLVHDSRYRKVYIEKQNGTTFTQLHLNMDDVSPDRFTETNYGMSTPLMNDGNPLVEAVVLSSPEFWASAAASADELENSLRSHNSHITADVSDVVRRINFSQNISSVETSPYVSSMIKRVKERNAEKVANIRKKDREVHDHLMIDGRRILKLNELTKRLVMKPESRSLSFFLINNDSVSCLGQHLNDILQHKTYDVMLVKVFLGVLCAELTEKCVHRSKFQFVNPELFDDEDSNRITRELPILVEYRDLELHNRMVTASMNGDYKSHARFFIIAMRTMNHWHFLVWSRAGNKYTHYDSNREVRGAVNDGAAKRTAMWMTNWFQEFLFTDRNSEPEFINSLPYPQEINPKMDGGLYMLHGISCLIDYLHIEDGVFNNISLEDHMQWRKSDVPKIRNCLFRRLSERMEYGDWNEKMQNSNAGGKRFKRRYGKKETGEFLLGKFKWGHSFLSLNRELLKAYQAITTVMSNKY</sequence>
<keyword evidence="1" id="KW-0788">Thiol protease</keyword>
<dbReference type="GO" id="GO:0000338">
    <property type="term" value="P:protein deneddylation"/>
    <property type="evidence" value="ECO:0000318"/>
    <property type="project" value="GO_Central"/>
</dbReference>
<evidence type="ECO:0000256" key="1">
    <source>
        <dbReference type="ARBA" id="ARBA00022807"/>
    </source>
</evidence>
<dbReference type="Gene3D" id="3.40.395.10">
    <property type="entry name" value="Adenoviral Proteinase, Chain A"/>
    <property type="match status" value="1"/>
</dbReference>
<dbReference type="OrthoDB" id="10262062at2759"/>
<name>A0A0K9NQE0_ZOSMR</name>
<comment type="caution">
    <text evidence="2">The sequence shown here is derived from an EMBL/GenBank/DDBJ whole genome shotgun (WGS) entry which is preliminary data.</text>
</comment>
<dbReference type="EMBL" id="LFYR01001823">
    <property type="protein sequence ID" value="KMZ59004.1"/>
    <property type="molecule type" value="Genomic_DNA"/>
</dbReference>
<evidence type="ECO:0000313" key="3">
    <source>
        <dbReference type="Proteomes" id="UP000036987"/>
    </source>
</evidence>
<protein>
    <submittedName>
        <fullName evidence="2">Uncharacterized protein</fullName>
    </submittedName>
</protein>
<dbReference type="SUPFAM" id="SSF54001">
    <property type="entry name" value="Cysteine proteinases"/>
    <property type="match status" value="1"/>
</dbReference>
<accession>A0A0K9NQE0</accession>
<keyword evidence="1" id="KW-0645">Protease</keyword>